<dbReference type="Proteomes" id="UP000440498">
    <property type="component" value="Unassembled WGS sequence"/>
</dbReference>
<proteinExistence type="predicted"/>
<name>A0A6A7MYY0_9BURK</name>
<gene>
    <name evidence="2" type="ORF">GEV02_07285</name>
</gene>
<keyword evidence="1" id="KW-0732">Signal</keyword>
<feature type="signal peptide" evidence="1">
    <location>
        <begin position="1"/>
        <end position="21"/>
    </location>
</feature>
<keyword evidence="3" id="KW-1185">Reference proteome</keyword>
<feature type="chain" id="PRO_5025532291" evidence="1">
    <location>
        <begin position="22"/>
        <end position="251"/>
    </location>
</feature>
<dbReference type="AlphaFoldDB" id="A0A6A7MYY0"/>
<accession>A0A6A7MYY0</accession>
<sequence>MRFSHLMLIPALALAGTAARADGLADLKAALERLQEPAPLKVSLDSSVWRRNGEGKDADETNGQAAVAIEDGPRGMQLSYSREMLAKLDAEATAVARNPNAKTPTLNAAREFSPTDLRPMISAASSLSHMLEKSSLLTEKADVYQGKPARVLTFAQSIDAVSDRDRKYVKEFEGRVHVWIAADGTPLASRITQSFYGRAFIVVTFEAKNEESSVYALAGTRLVAVRKESRNTASGAGEKSDQKIVKTLQIL</sequence>
<protein>
    <submittedName>
        <fullName evidence="2">Uncharacterized protein</fullName>
    </submittedName>
</protein>
<comment type="caution">
    <text evidence="2">The sequence shown here is derived from an EMBL/GenBank/DDBJ whole genome shotgun (WGS) entry which is preliminary data.</text>
</comment>
<evidence type="ECO:0000313" key="3">
    <source>
        <dbReference type="Proteomes" id="UP000440498"/>
    </source>
</evidence>
<dbReference type="EMBL" id="WHUG01000002">
    <property type="protein sequence ID" value="MQA37947.1"/>
    <property type="molecule type" value="Genomic_DNA"/>
</dbReference>
<evidence type="ECO:0000256" key="1">
    <source>
        <dbReference type="SAM" id="SignalP"/>
    </source>
</evidence>
<dbReference type="RefSeq" id="WP_152837387.1">
    <property type="nucleotide sequence ID" value="NZ_WHUG01000002.1"/>
</dbReference>
<reference evidence="2 3" key="1">
    <citation type="submission" date="2019-10" db="EMBL/GenBank/DDBJ databases">
        <title>Two novel species isolated from a subtropical stream in China.</title>
        <authorList>
            <person name="Lu H."/>
        </authorList>
    </citation>
    <scope>NUCLEOTIDE SEQUENCE [LARGE SCALE GENOMIC DNA]</scope>
    <source>
        <strain evidence="2 3">FT29W</strain>
    </source>
</reference>
<evidence type="ECO:0000313" key="2">
    <source>
        <dbReference type="EMBL" id="MQA37947.1"/>
    </source>
</evidence>
<organism evidence="2 3">
    <name type="scientific">Rugamonas aquatica</name>
    <dbReference type="NCBI Taxonomy" id="2743357"/>
    <lineage>
        <taxon>Bacteria</taxon>
        <taxon>Pseudomonadati</taxon>
        <taxon>Pseudomonadota</taxon>
        <taxon>Betaproteobacteria</taxon>
        <taxon>Burkholderiales</taxon>
        <taxon>Oxalobacteraceae</taxon>
        <taxon>Telluria group</taxon>
        <taxon>Rugamonas</taxon>
    </lineage>
</organism>